<evidence type="ECO:0000256" key="1">
    <source>
        <dbReference type="ARBA" id="ARBA00009995"/>
    </source>
</evidence>
<proteinExistence type="inferred from homology"/>
<dbReference type="GO" id="GO:0035251">
    <property type="term" value="F:UDP-glucosyltransferase activity"/>
    <property type="evidence" value="ECO:0007669"/>
    <property type="project" value="TreeGrafter"/>
</dbReference>
<dbReference type="EMBL" id="GHES01039188">
    <property type="protein sequence ID" value="MPA69747.1"/>
    <property type="molecule type" value="Transcribed_RNA"/>
</dbReference>
<gene>
    <name evidence="7" type="ORF">Din_039188</name>
</gene>
<evidence type="ECO:0000256" key="2">
    <source>
        <dbReference type="ARBA" id="ARBA00022676"/>
    </source>
</evidence>
<dbReference type="PROSITE" id="PS00375">
    <property type="entry name" value="UDPGT"/>
    <property type="match status" value="1"/>
</dbReference>
<dbReference type="Pfam" id="PF00201">
    <property type="entry name" value="UDPGT"/>
    <property type="match status" value="1"/>
</dbReference>
<feature type="domain" description="Glycosyltransferase N-terminal" evidence="6">
    <location>
        <begin position="10"/>
        <end position="163"/>
    </location>
</feature>
<dbReference type="FunFam" id="3.40.50.2000:FF:000103">
    <property type="entry name" value="Glycosyltransferase"/>
    <property type="match status" value="1"/>
</dbReference>
<dbReference type="InterPro" id="IPR058980">
    <property type="entry name" value="Glyco_transf_N"/>
</dbReference>
<accession>A0A5B7BLS7</accession>
<dbReference type="CDD" id="cd03784">
    <property type="entry name" value="GT1_Gtf-like"/>
    <property type="match status" value="1"/>
</dbReference>
<dbReference type="InterPro" id="IPR002213">
    <property type="entry name" value="UDP_glucos_trans"/>
</dbReference>
<evidence type="ECO:0000313" key="7">
    <source>
        <dbReference type="EMBL" id="MPA69747.1"/>
    </source>
</evidence>
<organism evidence="7">
    <name type="scientific">Davidia involucrata</name>
    <name type="common">Dove tree</name>
    <dbReference type="NCBI Taxonomy" id="16924"/>
    <lineage>
        <taxon>Eukaryota</taxon>
        <taxon>Viridiplantae</taxon>
        <taxon>Streptophyta</taxon>
        <taxon>Embryophyta</taxon>
        <taxon>Tracheophyta</taxon>
        <taxon>Spermatophyta</taxon>
        <taxon>Magnoliopsida</taxon>
        <taxon>eudicotyledons</taxon>
        <taxon>Gunneridae</taxon>
        <taxon>Pentapetalae</taxon>
        <taxon>asterids</taxon>
        <taxon>Cornales</taxon>
        <taxon>Nyssaceae</taxon>
        <taxon>Davidia</taxon>
    </lineage>
</organism>
<dbReference type="SUPFAM" id="SSF53756">
    <property type="entry name" value="UDP-Glycosyltransferase/glycogen phosphorylase"/>
    <property type="match status" value="1"/>
</dbReference>
<dbReference type="PANTHER" id="PTHR48047:SF61">
    <property type="entry name" value="OS04G0273600 PROTEIN"/>
    <property type="match status" value="1"/>
</dbReference>
<reference evidence="7" key="1">
    <citation type="submission" date="2019-08" db="EMBL/GenBank/DDBJ databases">
        <title>Reference gene set and small RNA set construction with multiple tissues from Davidia involucrata Baill.</title>
        <authorList>
            <person name="Yang H."/>
            <person name="Zhou C."/>
            <person name="Li G."/>
            <person name="Wang J."/>
            <person name="Gao P."/>
            <person name="Wang M."/>
            <person name="Wang R."/>
            <person name="Zhao Y."/>
        </authorList>
    </citation>
    <scope>NUCLEOTIDE SEQUENCE</scope>
    <source>
        <tissue evidence="7">Mixed with DoveR01_LX</tissue>
    </source>
</reference>
<dbReference type="Gene3D" id="3.40.50.2000">
    <property type="entry name" value="Glycogen Phosphorylase B"/>
    <property type="match status" value="2"/>
</dbReference>
<evidence type="ECO:0000259" key="6">
    <source>
        <dbReference type="Pfam" id="PF26168"/>
    </source>
</evidence>
<dbReference type="InterPro" id="IPR035595">
    <property type="entry name" value="UDP_glycos_trans_CS"/>
</dbReference>
<dbReference type="AlphaFoldDB" id="A0A5B7BLS7"/>
<protein>
    <recommendedName>
        <fullName evidence="5">Glycosyltransferase</fullName>
        <ecNumber evidence="5">2.4.1.-</ecNumber>
    </recommendedName>
</protein>
<sequence length="509" mass="56849">MAKGSTQRNIVMFPFMAQGHLIPFLALARQIEQRKGYTITIVNTPLNIRKLGSLLPPGTNIRLAEIPFCGTDYDLPPDAESTNLLPHIHIIRLFEASENLQSPFKSLLMEITEHDGCAPVCIISDMFLGWTVEVAKELGIYHSVFIAGAGYSMALYFSISLNMSLWQTEDEEFSLPDFPEVHKIQQSRVANDLKFINGADYWFSFRMRQFSLCLCSDAILLNTIEGLGQTGVKYFSRKMGGKPVWTIGPASSSMIKGDHIHKQGGIKTNELPFHSNSCYSEWLNLHPPASVLYVSFGSQNSISLSQMKELAMGLEASGKAFIWVAKPPTGFSVTEEFRAEWLPDGFEERIREKNQGMLIHKWAPQQEILSHKSTGAFLSHCGWNSVLESLCQGLPIIGWPLAAEQLFNSQMLEKDIGVCLEVGRGNSPEIVKHDCIANVIKTVMEKTEKGEEMRRKACEIRENMEDAIREGEGFKGSSVKAIDEFISTAISTRKSCPSVEIENGHNSFK</sequence>
<evidence type="ECO:0000256" key="3">
    <source>
        <dbReference type="ARBA" id="ARBA00022679"/>
    </source>
</evidence>
<dbReference type="PANTHER" id="PTHR48047">
    <property type="entry name" value="GLYCOSYLTRANSFERASE"/>
    <property type="match status" value="1"/>
</dbReference>
<keyword evidence="2 4" id="KW-0328">Glycosyltransferase</keyword>
<dbReference type="Pfam" id="PF26168">
    <property type="entry name" value="Glyco_transf_N"/>
    <property type="match status" value="1"/>
</dbReference>
<evidence type="ECO:0000256" key="4">
    <source>
        <dbReference type="RuleBase" id="RU003718"/>
    </source>
</evidence>
<name>A0A5B7BLS7_DAVIN</name>
<dbReference type="EC" id="2.4.1.-" evidence="5"/>
<evidence type="ECO:0000256" key="5">
    <source>
        <dbReference type="RuleBase" id="RU362057"/>
    </source>
</evidence>
<comment type="similarity">
    <text evidence="1 4">Belongs to the UDP-glycosyltransferase family.</text>
</comment>
<keyword evidence="3 4" id="KW-0808">Transferase</keyword>
<dbReference type="FunFam" id="3.40.50.2000:FF:000064">
    <property type="entry name" value="Glycosyltransferase"/>
    <property type="match status" value="1"/>
</dbReference>